<dbReference type="InterPro" id="IPR001046">
    <property type="entry name" value="NRAMP_fam"/>
</dbReference>
<reference evidence="8 9" key="1">
    <citation type="journal article" date="2013" name="BMC Genomics">
        <title>The miniature genome of a carnivorous plant Genlisea aurea contains a low number of genes and short non-coding sequences.</title>
        <authorList>
            <person name="Leushkin E.V."/>
            <person name="Sutormin R.A."/>
            <person name="Nabieva E.R."/>
            <person name="Penin A.A."/>
            <person name="Kondrashov A.S."/>
            <person name="Logacheva M.D."/>
        </authorList>
    </citation>
    <scope>NUCLEOTIDE SEQUENCE [LARGE SCALE GENOMIC DNA]</scope>
</reference>
<evidence type="ECO:0008006" key="10">
    <source>
        <dbReference type="Google" id="ProtNLM"/>
    </source>
</evidence>
<feature type="transmembrane region" description="Helical" evidence="7">
    <location>
        <begin position="342"/>
        <end position="364"/>
    </location>
</feature>
<feature type="transmembrane region" description="Helical" evidence="7">
    <location>
        <begin position="427"/>
        <end position="446"/>
    </location>
</feature>
<dbReference type="GO" id="GO:0005384">
    <property type="term" value="F:manganese ion transmembrane transporter activity"/>
    <property type="evidence" value="ECO:0007669"/>
    <property type="project" value="TreeGrafter"/>
</dbReference>
<sequence>QVLAAAGPMLYVAVSYVDPGKWAASVEGGARLGYDMALFVLIMNCIAMLCQYLSAHIAIATSKDLAQICREEYDNVTCILLGIPVEISMIVLDLTMVLGTACGLNAFLGLDLFNCIFLMGLDAAMYPFLANLLGNPKAKLMSMCLTSFVLIIYFCGVLVIQPESSLTMGGMLDKLTGENAFALMAILGASIMPHNFYLHSSIVQQAQGPTYVSKSALCQYHFCAILCIFSGIYLANCVVMNLAANFFYNSGLVPLGLQDVLSLLDQLAVYRNSVGAFALLVFIFSSEHMVSLSWCQGRRAFTQALFSLDMDIPGWLHHAAIRIFAIVLALCCIWNSGAEAVFQLLVFTQVVLAIFLPSSVVPLFRVASCKPIMGSCQVSPVVEVLAFVSFMGMLGLKIVFVMEMIFGSSDWVSSLSWNPGSVFPVPYFILLTSALASIFLMLLLVITPLKSARVGVDTHGQSWDERPDLSLDGDETDMSKTPFHLEKPVEVVTDAALQFEKSVVEHQETMAAPVPVVNFPETLLDSGNDLSVTTVAEDDKFELASSNADLDQTVSSETTVVRSADADALLTGEAKMMAEKILAVQTVKDDSEKTGRDVSERASEGPGSLKSSLGCKIDDVAGGAGSLSRTAGLGRAARRQLTSILDDFWGQFFGYHGEVTDEAKAKKLDVLIGIDSASSVSSSSSMKTENLNKQQPTRSSDTASDSFQPSTYLNYFNQQNQSLPSRHTQRVDAYGPNSGFNVVDFGERRYFSVHVPSSSGGYDQQPATIHGYELRSYLGQLAKEKGYGLQTVQPDSPPTPSALSNSVNSYSGRSSPSQKPIGGVQRNLTPPGFHNVPVARNAALRSQWSSLYSPEFADRSSHSPDTKKYYSLPDISGLHNSQQDSSVFSSRLYGNSIGRPPGAHEQIASSWTKTAVGFNAREQFGVADNSPLSSSSSSPSALDSPPYVKLLRSFRSCIAKLVKLEGCECLFSQNDGIDEEIISRVALREKFLYEVENRASQVGEVAMMSITNCGEGCVWGVDLIISFGVWCIHRILDLSLVESRPELWGKYTYVLNRLQGIIDPAFTRPRSPRAPCFCLELPAGGGNGNNNGYPRRSDPVLPRTTGSGKFTTAATLLEIVRDVEVAISSRKGRTGTAAGDVAFPKGKENLASVLKRYKRRLSSK</sequence>
<feature type="transmembrane region" description="Helical" evidence="7">
    <location>
        <begin position="104"/>
        <end position="128"/>
    </location>
</feature>
<feature type="compositionally biased region" description="Low complexity" evidence="6">
    <location>
        <begin position="804"/>
        <end position="817"/>
    </location>
</feature>
<feature type="transmembrane region" description="Helical" evidence="7">
    <location>
        <begin position="268"/>
        <end position="294"/>
    </location>
</feature>
<accession>S8CYP8</accession>
<feature type="region of interest" description="Disordered" evidence="6">
    <location>
        <begin position="680"/>
        <end position="706"/>
    </location>
</feature>
<dbReference type="GO" id="GO:0009873">
    <property type="term" value="P:ethylene-activated signaling pathway"/>
    <property type="evidence" value="ECO:0007669"/>
    <property type="project" value="InterPro"/>
</dbReference>
<dbReference type="OrthoDB" id="409173at2759"/>
<evidence type="ECO:0000256" key="4">
    <source>
        <dbReference type="ARBA" id="ARBA00022989"/>
    </source>
</evidence>
<dbReference type="GO" id="GO:0015086">
    <property type="term" value="F:cadmium ion transmembrane transporter activity"/>
    <property type="evidence" value="ECO:0007669"/>
    <property type="project" value="TreeGrafter"/>
</dbReference>
<evidence type="ECO:0000256" key="3">
    <source>
        <dbReference type="ARBA" id="ARBA00022692"/>
    </source>
</evidence>
<evidence type="ECO:0000256" key="5">
    <source>
        <dbReference type="ARBA" id="ARBA00023136"/>
    </source>
</evidence>
<evidence type="ECO:0000313" key="9">
    <source>
        <dbReference type="Proteomes" id="UP000015453"/>
    </source>
</evidence>
<dbReference type="PANTHER" id="PTHR11706">
    <property type="entry name" value="SOLUTE CARRIER PROTEIN FAMILY 11 MEMBER"/>
    <property type="match status" value="1"/>
</dbReference>
<protein>
    <recommendedName>
        <fullName evidence="10">Ethylene-insensitive protein 2</fullName>
    </recommendedName>
</protein>
<keyword evidence="5 7" id="KW-0472">Membrane</keyword>
<feature type="region of interest" description="Disordered" evidence="6">
    <location>
        <begin position="789"/>
        <end position="835"/>
    </location>
</feature>
<evidence type="ECO:0000256" key="2">
    <source>
        <dbReference type="ARBA" id="ARBA00009965"/>
    </source>
</evidence>
<dbReference type="InterPro" id="IPR017187">
    <property type="entry name" value="EIN2"/>
</dbReference>
<feature type="transmembrane region" description="Helical" evidence="7">
    <location>
        <begin position="220"/>
        <end position="248"/>
    </location>
</feature>
<keyword evidence="9" id="KW-1185">Reference proteome</keyword>
<dbReference type="GO" id="GO:0034755">
    <property type="term" value="P:iron ion transmembrane transport"/>
    <property type="evidence" value="ECO:0007669"/>
    <property type="project" value="TreeGrafter"/>
</dbReference>
<feature type="compositionally biased region" description="Polar residues" evidence="6">
    <location>
        <begin position="686"/>
        <end position="706"/>
    </location>
</feature>
<comment type="caution">
    <text evidence="8">The sequence shown here is derived from an EMBL/GenBank/DDBJ whole genome shotgun (WGS) entry which is preliminary data.</text>
</comment>
<evidence type="ECO:0000256" key="6">
    <source>
        <dbReference type="SAM" id="MobiDB-lite"/>
    </source>
</evidence>
<comment type="similarity">
    <text evidence="2">Belongs to the NRAMP (TC 2.A.55) family.</text>
</comment>
<keyword evidence="4 7" id="KW-1133">Transmembrane helix</keyword>
<dbReference type="PIRSF" id="PIRSF037378">
    <property type="entry name" value="EIN2"/>
    <property type="match status" value="1"/>
</dbReference>
<dbReference type="AlphaFoldDB" id="S8CYP8"/>
<feature type="transmembrane region" description="Helical" evidence="7">
    <location>
        <begin position="36"/>
        <end position="55"/>
    </location>
</feature>
<evidence type="ECO:0000256" key="7">
    <source>
        <dbReference type="SAM" id="Phobius"/>
    </source>
</evidence>
<organism evidence="8 9">
    <name type="scientific">Genlisea aurea</name>
    <dbReference type="NCBI Taxonomy" id="192259"/>
    <lineage>
        <taxon>Eukaryota</taxon>
        <taxon>Viridiplantae</taxon>
        <taxon>Streptophyta</taxon>
        <taxon>Embryophyta</taxon>
        <taxon>Tracheophyta</taxon>
        <taxon>Spermatophyta</taxon>
        <taxon>Magnoliopsida</taxon>
        <taxon>eudicotyledons</taxon>
        <taxon>Gunneridae</taxon>
        <taxon>Pentapetalae</taxon>
        <taxon>asterids</taxon>
        <taxon>lamiids</taxon>
        <taxon>Lamiales</taxon>
        <taxon>Lentibulariaceae</taxon>
        <taxon>Genlisea</taxon>
    </lineage>
</organism>
<feature type="region of interest" description="Disordered" evidence="6">
    <location>
        <begin position="589"/>
        <end position="610"/>
    </location>
</feature>
<feature type="compositionally biased region" description="Basic and acidic residues" evidence="6">
    <location>
        <begin position="589"/>
        <end position="603"/>
    </location>
</feature>
<dbReference type="PRINTS" id="PR00447">
    <property type="entry name" value="NATRESASSCMP"/>
</dbReference>
<keyword evidence="3 7" id="KW-0812">Transmembrane</keyword>
<dbReference type="EMBL" id="AUSU01001803">
    <property type="protein sequence ID" value="EPS70151.1"/>
    <property type="molecule type" value="Genomic_DNA"/>
</dbReference>
<dbReference type="Proteomes" id="UP000015453">
    <property type="component" value="Unassembled WGS sequence"/>
</dbReference>
<dbReference type="PANTHER" id="PTHR11706:SF75">
    <property type="entry name" value="ETHYLENE-INSENSITIVE PROTEIN 2"/>
    <property type="match status" value="1"/>
</dbReference>
<dbReference type="Pfam" id="PF01566">
    <property type="entry name" value="Nramp"/>
    <property type="match status" value="1"/>
</dbReference>
<feature type="transmembrane region" description="Helical" evidence="7">
    <location>
        <begin position="140"/>
        <end position="160"/>
    </location>
</feature>
<feature type="transmembrane region" description="Helical" evidence="7">
    <location>
        <begin position="180"/>
        <end position="199"/>
    </location>
</feature>
<feature type="transmembrane region" description="Helical" evidence="7">
    <location>
        <begin position="384"/>
        <end position="407"/>
    </location>
</feature>
<feature type="transmembrane region" description="Helical" evidence="7">
    <location>
        <begin position="315"/>
        <end position="336"/>
    </location>
</feature>
<evidence type="ECO:0000313" key="8">
    <source>
        <dbReference type="EMBL" id="EPS70151.1"/>
    </source>
</evidence>
<comment type="subcellular location">
    <subcellularLocation>
        <location evidence="1">Membrane</location>
        <topology evidence="1">Multi-pass membrane protein</topology>
    </subcellularLocation>
</comment>
<name>S8CYP8_9LAMI</name>
<evidence type="ECO:0000256" key="1">
    <source>
        <dbReference type="ARBA" id="ARBA00004141"/>
    </source>
</evidence>
<proteinExistence type="inferred from homology"/>
<feature type="non-terminal residue" evidence="8">
    <location>
        <position position="1"/>
    </location>
</feature>
<dbReference type="GO" id="GO:0005886">
    <property type="term" value="C:plasma membrane"/>
    <property type="evidence" value="ECO:0007669"/>
    <property type="project" value="TreeGrafter"/>
</dbReference>
<gene>
    <name evidence="8" type="ORF">M569_04610</name>
</gene>
<feature type="transmembrane region" description="Helical" evidence="7">
    <location>
        <begin position="76"/>
        <end position="98"/>
    </location>
</feature>